<dbReference type="InterPro" id="IPR041567">
    <property type="entry name" value="COI1_F-box"/>
</dbReference>
<evidence type="ECO:0000259" key="1">
    <source>
        <dbReference type="Pfam" id="PF18511"/>
    </source>
</evidence>
<keyword evidence="3" id="KW-1185">Reference proteome</keyword>
<gene>
    <name evidence="2" type="ORF">CTI12_AA296550</name>
</gene>
<comment type="caution">
    <text evidence="2">The sequence shown here is derived from an EMBL/GenBank/DDBJ whole genome shotgun (WGS) entry which is preliminary data.</text>
</comment>
<sequence length="513" mass="58199">MDTVFDCVIPYIHDRNDRNSVSLVTRKWYEIDCMSRKHVTVHLFYAPAPSRLVQRFPFLESLTLKGFPYDIDFPHKSGVDISPWIKEIGVKFECLKALHIRGLVIHDSDLKLLARTRGKDLHVLKIYNCEGFSEKGLMHISKRCNDLRTLCLENNYLVGKERGKWLHELALCNTSIELFHFRFHCNKYDVKDLALLVKNCSQSLVSLKISPCFISDLAEAFRHAVRLEDFAGADFGKNREHVGFKFPPNMRCLGMYDLPRTSFSFVLPLVNQLLELNLICIDLDAECQCFLIKSCPNLEVLCTQDVCGDLGLQVIGQFCKRLRKLTYIFGSGTHVGLIALAQGCSNLEYLHVELANTSNEAMECIGTNLKNLRNFRISAIKDQDEVTTYLPLDNGIQAMLIGCIKLERLNIHLCRGDLTDMGMGYIGQCGNNLRFLSLTCIGESDAGLLELSKGCPKLRKLEMRSCPFSEQAVASFVFNIHSLRYIWVPGAGHTVLALTRPNVELLDVGRTYW</sequence>
<feature type="domain" description="COI1 F-box" evidence="1">
    <location>
        <begin position="2"/>
        <end position="38"/>
    </location>
</feature>
<name>A0A2U1N7C1_ARTAN</name>
<dbReference type="GO" id="GO:0031146">
    <property type="term" value="P:SCF-dependent proteasomal ubiquitin-dependent protein catabolic process"/>
    <property type="evidence" value="ECO:0007669"/>
    <property type="project" value="TreeGrafter"/>
</dbReference>
<dbReference type="Gene3D" id="1.20.1280.50">
    <property type="match status" value="1"/>
</dbReference>
<dbReference type="PANTHER" id="PTHR16134:SF43">
    <property type="entry name" value="CORONATINE-INSENSITIVE PROTEIN 1"/>
    <property type="match status" value="1"/>
</dbReference>
<dbReference type="SMART" id="SM00367">
    <property type="entry name" value="LRR_CC"/>
    <property type="match status" value="4"/>
</dbReference>
<protein>
    <recommendedName>
        <fullName evidence="1">COI1 F-box domain-containing protein</fullName>
    </recommendedName>
</protein>
<dbReference type="AlphaFoldDB" id="A0A2U1N7C1"/>
<accession>A0A2U1N7C1</accession>
<dbReference type="PANTHER" id="PTHR16134">
    <property type="entry name" value="F-BOX/TPR REPEAT PROTEIN POF3"/>
    <property type="match status" value="1"/>
</dbReference>
<dbReference type="InterPro" id="IPR032675">
    <property type="entry name" value="LRR_dom_sf"/>
</dbReference>
<dbReference type="STRING" id="35608.A0A2U1N7C1"/>
<dbReference type="Pfam" id="PF18511">
    <property type="entry name" value="F-box_5"/>
    <property type="match status" value="1"/>
</dbReference>
<evidence type="ECO:0000313" key="2">
    <source>
        <dbReference type="EMBL" id="PWA69383.1"/>
    </source>
</evidence>
<dbReference type="GO" id="GO:0019005">
    <property type="term" value="C:SCF ubiquitin ligase complex"/>
    <property type="evidence" value="ECO:0007669"/>
    <property type="project" value="TreeGrafter"/>
</dbReference>
<dbReference type="OrthoDB" id="550575at2759"/>
<organism evidence="2 3">
    <name type="scientific">Artemisia annua</name>
    <name type="common">Sweet wormwood</name>
    <dbReference type="NCBI Taxonomy" id="35608"/>
    <lineage>
        <taxon>Eukaryota</taxon>
        <taxon>Viridiplantae</taxon>
        <taxon>Streptophyta</taxon>
        <taxon>Embryophyta</taxon>
        <taxon>Tracheophyta</taxon>
        <taxon>Spermatophyta</taxon>
        <taxon>Magnoliopsida</taxon>
        <taxon>eudicotyledons</taxon>
        <taxon>Gunneridae</taxon>
        <taxon>Pentapetalae</taxon>
        <taxon>asterids</taxon>
        <taxon>campanulids</taxon>
        <taxon>Asterales</taxon>
        <taxon>Asteraceae</taxon>
        <taxon>Asteroideae</taxon>
        <taxon>Anthemideae</taxon>
        <taxon>Artemisiinae</taxon>
        <taxon>Artemisia</taxon>
    </lineage>
</organism>
<dbReference type="EMBL" id="PKPP01003452">
    <property type="protein sequence ID" value="PWA69383.1"/>
    <property type="molecule type" value="Genomic_DNA"/>
</dbReference>
<dbReference type="Proteomes" id="UP000245207">
    <property type="component" value="Unassembled WGS sequence"/>
</dbReference>
<evidence type="ECO:0000313" key="3">
    <source>
        <dbReference type="Proteomes" id="UP000245207"/>
    </source>
</evidence>
<dbReference type="Gene3D" id="3.80.10.10">
    <property type="entry name" value="Ribonuclease Inhibitor"/>
    <property type="match status" value="1"/>
</dbReference>
<dbReference type="SUPFAM" id="SSF52047">
    <property type="entry name" value="RNI-like"/>
    <property type="match status" value="2"/>
</dbReference>
<reference evidence="2 3" key="1">
    <citation type="journal article" date="2018" name="Mol. Plant">
        <title>The genome of Artemisia annua provides insight into the evolution of Asteraceae family and artemisinin biosynthesis.</title>
        <authorList>
            <person name="Shen Q."/>
            <person name="Zhang L."/>
            <person name="Liao Z."/>
            <person name="Wang S."/>
            <person name="Yan T."/>
            <person name="Shi P."/>
            <person name="Liu M."/>
            <person name="Fu X."/>
            <person name="Pan Q."/>
            <person name="Wang Y."/>
            <person name="Lv Z."/>
            <person name="Lu X."/>
            <person name="Zhang F."/>
            <person name="Jiang W."/>
            <person name="Ma Y."/>
            <person name="Chen M."/>
            <person name="Hao X."/>
            <person name="Li L."/>
            <person name="Tang Y."/>
            <person name="Lv G."/>
            <person name="Zhou Y."/>
            <person name="Sun X."/>
            <person name="Brodelius P.E."/>
            <person name="Rose J.K.C."/>
            <person name="Tang K."/>
        </authorList>
    </citation>
    <scope>NUCLEOTIDE SEQUENCE [LARGE SCALE GENOMIC DNA]</scope>
    <source>
        <strain evidence="3">cv. Huhao1</strain>
        <tissue evidence="2">Leaf</tissue>
    </source>
</reference>
<proteinExistence type="predicted"/>
<dbReference type="InterPro" id="IPR006553">
    <property type="entry name" value="Leu-rich_rpt_Cys-con_subtyp"/>
</dbReference>